<reference evidence="9 10" key="1">
    <citation type="journal article" date="2016" name="Nat. Commun.">
        <title>Thousands of microbial genomes shed light on interconnected biogeochemical processes in an aquifer system.</title>
        <authorList>
            <person name="Anantharaman K."/>
            <person name="Brown C.T."/>
            <person name="Hug L.A."/>
            <person name="Sharon I."/>
            <person name="Castelle C.J."/>
            <person name="Probst A.J."/>
            <person name="Thomas B.C."/>
            <person name="Singh A."/>
            <person name="Wilkins M.J."/>
            <person name="Karaoz U."/>
            <person name="Brodie E.L."/>
            <person name="Williams K.H."/>
            <person name="Hubbard S.S."/>
            <person name="Banfield J.F."/>
        </authorList>
    </citation>
    <scope>NUCLEOTIDE SEQUENCE [LARGE SCALE GENOMIC DNA]</scope>
</reference>
<dbReference type="GO" id="GO:0005525">
    <property type="term" value="F:GTP binding"/>
    <property type="evidence" value="ECO:0007669"/>
    <property type="project" value="UniProtKB-KW"/>
</dbReference>
<dbReference type="InterPro" id="IPR031167">
    <property type="entry name" value="G_OBG"/>
</dbReference>
<evidence type="ECO:0000313" key="9">
    <source>
        <dbReference type="EMBL" id="OGK52532.1"/>
    </source>
</evidence>
<protein>
    <submittedName>
        <fullName evidence="9">Obg family GTPase CgtA</fullName>
    </submittedName>
</protein>
<dbReference type="PROSITE" id="PS00905">
    <property type="entry name" value="GTP1_OBG"/>
    <property type="match status" value="1"/>
</dbReference>
<dbReference type="InterPro" id="IPR045086">
    <property type="entry name" value="OBG_GTPase"/>
</dbReference>
<dbReference type="EMBL" id="MGAT01000021">
    <property type="protein sequence ID" value="OGK52532.1"/>
    <property type="molecule type" value="Genomic_DNA"/>
</dbReference>
<dbReference type="CDD" id="cd01898">
    <property type="entry name" value="Obg"/>
    <property type="match status" value="1"/>
</dbReference>
<evidence type="ECO:0000259" key="8">
    <source>
        <dbReference type="PROSITE" id="PS51883"/>
    </source>
</evidence>
<dbReference type="Gene3D" id="2.70.210.12">
    <property type="entry name" value="GTP1/OBG domain"/>
    <property type="match status" value="1"/>
</dbReference>
<proteinExistence type="inferred from homology"/>
<dbReference type="AlphaFoldDB" id="A0A1F7JA99"/>
<dbReference type="PROSITE" id="PS51883">
    <property type="entry name" value="OBG"/>
    <property type="match status" value="1"/>
</dbReference>
<dbReference type="InterPro" id="IPR036726">
    <property type="entry name" value="GTP1_OBG_dom_sf"/>
</dbReference>
<organism evidence="9 10">
    <name type="scientific">Candidatus Roizmanbacteria bacterium RIFCSPLOWO2_01_FULL_44_13</name>
    <dbReference type="NCBI Taxonomy" id="1802069"/>
    <lineage>
        <taxon>Bacteria</taxon>
        <taxon>Candidatus Roizmaniibacteriota</taxon>
    </lineage>
</organism>
<dbReference type="InterPro" id="IPR014100">
    <property type="entry name" value="GTP-bd_Obg/CgtA"/>
</dbReference>
<dbReference type="GO" id="GO:0000287">
    <property type="term" value="F:magnesium ion binding"/>
    <property type="evidence" value="ECO:0007669"/>
    <property type="project" value="InterPro"/>
</dbReference>
<dbReference type="InterPro" id="IPR027417">
    <property type="entry name" value="P-loop_NTPase"/>
</dbReference>
<feature type="domain" description="Obg" evidence="8">
    <location>
        <begin position="1"/>
        <end position="153"/>
    </location>
</feature>
<gene>
    <name evidence="9" type="ORF">A2970_01090</name>
</gene>
<dbReference type="InterPro" id="IPR006074">
    <property type="entry name" value="GTP1-OBG_CS"/>
</dbReference>
<evidence type="ECO:0000256" key="3">
    <source>
        <dbReference type="ARBA" id="ARBA00022741"/>
    </source>
</evidence>
<keyword evidence="2" id="KW-0963">Cytoplasm</keyword>
<comment type="caution">
    <text evidence="9">The sequence shown here is derived from an EMBL/GenBank/DDBJ whole genome shotgun (WGS) entry which is preliminary data.</text>
</comment>
<dbReference type="PANTHER" id="PTHR11702:SF31">
    <property type="entry name" value="MITOCHONDRIAL RIBOSOME-ASSOCIATED GTPASE 2"/>
    <property type="match status" value="1"/>
</dbReference>
<evidence type="ECO:0000256" key="1">
    <source>
        <dbReference type="ARBA" id="ARBA00007699"/>
    </source>
</evidence>
<keyword evidence="4" id="KW-0378">Hydrolase</keyword>
<dbReference type="PRINTS" id="PR00326">
    <property type="entry name" value="GTP1OBG"/>
</dbReference>
<dbReference type="InterPro" id="IPR006073">
    <property type="entry name" value="GTP-bd"/>
</dbReference>
<keyword evidence="6" id="KW-0342">GTP-binding</keyword>
<dbReference type="SUPFAM" id="SSF82051">
    <property type="entry name" value="Obg GTP-binding protein N-terminal domain"/>
    <property type="match status" value="1"/>
</dbReference>
<dbReference type="PANTHER" id="PTHR11702">
    <property type="entry name" value="DEVELOPMENTALLY REGULATED GTP-BINDING PROTEIN-RELATED"/>
    <property type="match status" value="1"/>
</dbReference>
<evidence type="ECO:0000256" key="2">
    <source>
        <dbReference type="ARBA" id="ARBA00022490"/>
    </source>
</evidence>
<dbReference type="Proteomes" id="UP000178857">
    <property type="component" value="Unassembled WGS sequence"/>
</dbReference>
<dbReference type="InterPro" id="IPR006169">
    <property type="entry name" value="GTP1_OBG_dom"/>
</dbReference>
<evidence type="ECO:0000256" key="6">
    <source>
        <dbReference type="ARBA" id="ARBA00023134"/>
    </source>
</evidence>
<keyword evidence="3" id="KW-0547">Nucleotide-binding</keyword>
<evidence type="ECO:0000256" key="4">
    <source>
        <dbReference type="ARBA" id="ARBA00022801"/>
    </source>
</evidence>
<dbReference type="Gene3D" id="3.40.50.300">
    <property type="entry name" value="P-loop containing nucleotide triphosphate hydrolases"/>
    <property type="match status" value="1"/>
</dbReference>
<evidence type="ECO:0000313" key="10">
    <source>
        <dbReference type="Proteomes" id="UP000178857"/>
    </source>
</evidence>
<dbReference type="PROSITE" id="PS51710">
    <property type="entry name" value="G_OBG"/>
    <property type="match status" value="1"/>
</dbReference>
<name>A0A1F7JA99_9BACT</name>
<evidence type="ECO:0000259" key="7">
    <source>
        <dbReference type="PROSITE" id="PS51710"/>
    </source>
</evidence>
<dbReference type="Pfam" id="PF01018">
    <property type="entry name" value="GTP1_OBG"/>
    <property type="match status" value="1"/>
</dbReference>
<dbReference type="Pfam" id="PF01926">
    <property type="entry name" value="MMR_HSR1"/>
    <property type="match status" value="1"/>
</dbReference>
<evidence type="ECO:0000256" key="5">
    <source>
        <dbReference type="ARBA" id="ARBA00022842"/>
    </source>
</evidence>
<dbReference type="STRING" id="1802069.A2970_01090"/>
<sequence length="311" mass="33404">MFIDEAVIKVSGGKGGNGKVAFFANRRGVSGGNGGRGGNVYVEASSNVRDLKAFTEVKEYAGEAGQAGGSNKRIGVNGKDLVLKVPTGTTLIDTKTLQEVTLDKNNPKVFICSGGKGGLGNTAFKTSTNRTPKKATPGEPGQVRNLELILRLIADYGLIGLPNAGKSSLLNVLTAANVKTADYPFTTLEPNLGVFNDKVIADVPGLIEGASLGRGLGIKFLKHIEKVNLLLHCISAESTDIKKDYNTIRAELGNYNLKLLEKKEILLLTKTDLISQDEIKTKTREMKKLNNYVLPVSIYDEESLVKLKKLV</sequence>
<comment type="similarity">
    <text evidence="1">Belongs to the TRAFAC class OBG-HflX-like GTPase superfamily. OBG GTPase family.</text>
</comment>
<dbReference type="GO" id="GO:0042254">
    <property type="term" value="P:ribosome biogenesis"/>
    <property type="evidence" value="ECO:0007669"/>
    <property type="project" value="UniProtKB-UniRule"/>
</dbReference>
<keyword evidence="5" id="KW-0460">Magnesium</keyword>
<dbReference type="NCBIfam" id="NF008956">
    <property type="entry name" value="PRK12299.1"/>
    <property type="match status" value="1"/>
</dbReference>
<accession>A0A1F7JA99</accession>
<feature type="domain" description="OBG-type G" evidence="7">
    <location>
        <begin position="154"/>
        <end position="311"/>
    </location>
</feature>
<dbReference type="SUPFAM" id="SSF52540">
    <property type="entry name" value="P-loop containing nucleoside triphosphate hydrolases"/>
    <property type="match status" value="1"/>
</dbReference>
<dbReference type="FunFam" id="2.70.210.12:FF:000001">
    <property type="entry name" value="GTPase Obg"/>
    <property type="match status" value="1"/>
</dbReference>
<dbReference type="PIRSF" id="PIRSF002401">
    <property type="entry name" value="GTP_bd_Obg/CgtA"/>
    <property type="match status" value="1"/>
</dbReference>
<dbReference type="NCBIfam" id="TIGR02729">
    <property type="entry name" value="Obg_CgtA"/>
    <property type="match status" value="1"/>
</dbReference>
<dbReference type="GO" id="GO:0003924">
    <property type="term" value="F:GTPase activity"/>
    <property type="evidence" value="ECO:0007669"/>
    <property type="project" value="InterPro"/>
</dbReference>